<evidence type="ECO:0000259" key="1">
    <source>
        <dbReference type="Pfam" id="PF13592"/>
    </source>
</evidence>
<protein>
    <recommendedName>
        <fullName evidence="1">Winged helix-turn helix domain-containing protein</fullName>
    </recommendedName>
</protein>
<name>A0A0F9FLA4_9ZZZZ</name>
<evidence type="ECO:0000313" key="2">
    <source>
        <dbReference type="EMBL" id="KKL58055.1"/>
    </source>
</evidence>
<dbReference type="Pfam" id="PF13592">
    <property type="entry name" value="HTH_33"/>
    <property type="match status" value="1"/>
</dbReference>
<feature type="domain" description="Winged helix-turn helix" evidence="1">
    <location>
        <begin position="114"/>
        <end position="159"/>
    </location>
</feature>
<dbReference type="InterPro" id="IPR025959">
    <property type="entry name" value="Winged_HTH_dom"/>
</dbReference>
<dbReference type="Pfam" id="PF13551">
    <property type="entry name" value="HTH_29"/>
    <property type="match status" value="1"/>
</dbReference>
<comment type="caution">
    <text evidence="2">The sequence shown here is derived from an EMBL/GenBank/DDBJ whole genome shotgun (WGS) entry which is preliminary data.</text>
</comment>
<organism evidence="2">
    <name type="scientific">marine sediment metagenome</name>
    <dbReference type="NCBI Taxonomy" id="412755"/>
    <lineage>
        <taxon>unclassified sequences</taxon>
        <taxon>metagenomes</taxon>
        <taxon>ecological metagenomes</taxon>
    </lineage>
</organism>
<dbReference type="SUPFAM" id="SSF46689">
    <property type="entry name" value="Homeodomain-like"/>
    <property type="match status" value="1"/>
</dbReference>
<reference evidence="2" key="1">
    <citation type="journal article" date="2015" name="Nature">
        <title>Complex archaea that bridge the gap between prokaryotes and eukaryotes.</title>
        <authorList>
            <person name="Spang A."/>
            <person name="Saw J.H."/>
            <person name="Jorgensen S.L."/>
            <person name="Zaremba-Niedzwiedzka K."/>
            <person name="Martijn J."/>
            <person name="Lind A.E."/>
            <person name="van Eijk R."/>
            <person name="Schleper C."/>
            <person name="Guy L."/>
            <person name="Ettema T.J."/>
        </authorList>
    </citation>
    <scope>NUCLEOTIDE SEQUENCE</scope>
</reference>
<accession>A0A0F9FLA4</accession>
<gene>
    <name evidence="2" type="ORF">LCGC14_2229210</name>
</gene>
<proteinExistence type="predicted"/>
<dbReference type="InterPro" id="IPR009057">
    <property type="entry name" value="Homeodomain-like_sf"/>
</dbReference>
<dbReference type="AlphaFoldDB" id="A0A0F9FLA4"/>
<sequence>MARPLQIEWHEDAETLGAVYRSEKDVQNRKRLHGLWLIRQGRAMAEVADIIGVHYRTVQEWVSWYRQGGVKAVKAHRHGGKRAQKRRLSAEQEAELKQKADAGEIRSIADGVLWAQESHQVHYTYWGMRHVFARLRLRHKVPRPRNPKASEAEQEAWKKGG</sequence>
<dbReference type="EMBL" id="LAZR01029954">
    <property type="protein sequence ID" value="KKL58055.1"/>
    <property type="molecule type" value="Genomic_DNA"/>
</dbReference>